<sequence>MYEPDKEFTPVSSDKTLAAFIDESKSRLRKIFKRLEWDFEPDNGRDTALRNQTQNDLQLEIDFEPHFPPSCASDNFKITDVEELRKVLGVPDKDVPNKFSDLQLNFSRTQKLSLYEHVIANTKKYTEPEISVQSLGGGSFTFAEIVAQKKRETKKRRRYRRSKPTHIEEVRAVVDLQMQSLQQYLKDKKSEERMNQLIINEKYKTRSDRDGKSISESSGRIHTPVIIRNKHRSRSRSKSYERKSHKKNRYRSRSRSNHHKSKKSRRDLSSSKSRKHRNRSRSKSERKIYKRHSRSRSPLHRSNTNRNKHHYRQRE</sequence>
<dbReference type="OrthoDB" id="69229at2759"/>
<name>A0A0K8U0A9_BACLA</name>
<dbReference type="EMBL" id="GDHF01032594">
    <property type="protein sequence ID" value="JAI19720.1"/>
    <property type="molecule type" value="Transcribed_RNA"/>
</dbReference>
<proteinExistence type="predicted"/>
<feature type="compositionally biased region" description="Basic and acidic residues" evidence="1">
    <location>
        <begin position="201"/>
        <end position="213"/>
    </location>
</feature>
<accession>A0A0K8U0A9</accession>
<feature type="compositionally biased region" description="Basic residues" evidence="1">
    <location>
        <begin position="272"/>
        <end position="281"/>
    </location>
</feature>
<evidence type="ECO:0000256" key="1">
    <source>
        <dbReference type="SAM" id="MobiDB-lite"/>
    </source>
</evidence>
<organism evidence="2">
    <name type="scientific">Bactrocera latifrons</name>
    <name type="common">Malaysian fruit fly</name>
    <name type="synonym">Chaetodacus latifrons</name>
    <dbReference type="NCBI Taxonomy" id="174628"/>
    <lineage>
        <taxon>Eukaryota</taxon>
        <taxon>Metazoa</taxon>
        <taxon>Ecdysozoa</taxon>
        <taxon>Arthropoda</taxon>
        <taxon>Hexapoda</taxon>
        <taxon>Insecta</taxon>
        <taxon>Pterygota</taxon>
        <taxon>Neoptera</taxon>
        <taxon>Endopterygota</taxon>
        <taxon>Diptera</taxon>
        <taxon>Brachycera</taxon>
        <taxon>Muscomorpha</taxon>
        <taxon>Tephritoidea</taxon>
        <taxon>Tephritidae</taxon>
        <taxon>Bactrocera</taxon>
        <taxon>Bactrocera</taxon>
    </lineage>
</organism>
<reference evidence="2" key="1">
    <citation type="submission" date="2015-06" db="EMBL/GenBank/DDBJ databases">
        <authorList>
            <person name="Hoefler B.C."/>
            <person name="Straight P.D."/>
        </authorList>
    </citation>
    <scope>NUCLEOTIDE SEQUENCE</scope>
</reference>
<feature type="region of interest" description="Disordered" evidence="1">
    <location>
        <begin position="200"/>
        <end position="315"/>
    </location>
</feature>
<feature type="compositionally biased region" description="Basic residues" evidence="1">
    <location>
        <begin position="288"/>
        <end position="299"/>
    </location>
</feature>
<feature type="compositionally biased region" description="Basic residues" evidence="1">
    <location>
        <begin position="306"/>
        <end position="315"/>
    </location>
</feature>
<dbReference type="AlphaFoldDB" id="A0A0K8U0A9"/>
<feature type="compositionally biased region" description="Basic residues" evidence="1">
    <location>
        <begin position="228"/>
        <end position="265"/>
    </location>
</feature>
<evidence type="ECO:0000313" key="2">
    <source>
        <dbReference type="EMBL" id="JAI19720.1"/>
    </source>
</evidence>
<protein>
    <submittedName>
        <fullName evidence="2">Uncharacterized protein</fullName>
    </submittedName>
</protein>
<gene>
    <name evidence="2" type="ORF">c0_g3_i1</name>
</gene>